<dbReference type="SUPFAM" id="SSF56801">
    <property type="entry name" value="Acetyl-CoA synthetase-like"/>
    <property type="match status" value="1"/>
</dbReference>
<comment type="caution">
    <text evidence="4">The sequence shown here is derived from an EMBL/GenBank/DDBJ whole genome shotgun (WGS) entry which is preliminary data.</text>
</comment>
<sequence>MTESLVHPNFKLNGKAVSGDGLWEVAHRFIKEGQAYQESVGRFLLDWLSASAKIHVNTSGSTGKPKKIELLKNHMRNSALATGAFFNLKSGDTCLLCLSCDYIAGKMMLVRAMLLGLDVYIAEPTATPLQHIGYPQTFRFCAMVPLQVQASLDALERIETLIIGGASVSNALKKELLPKKTRCFETYGMTETITHVAIRELSEASRNPFRALPNVHFSLDDRECLVIDAPKIASNKIVTNDQVALVSDTEFLWLGRFDNVINSGGVKLFPEAIEEKLSTYLQDACIVAGIEDERLGQKLVLVMESDSTQKIDLDLFKEIKTLAPYERPKEIYYLPTFIRTKNGKIQREFTLQKAINNQ</sequence>
<evidence type="ECO:0000313" key="4">
    <source>
        <dbReference type="EMBL" id="TLF44613.1"/>
    </source>
</evidence>
<dbReference type="InterPro" id="IPR000873">
    <property type="entry name" value="AMP-dep_synth/lig_dom"/>
</dbReference>
<protein>
    <submittedName>
        <fullName evidence="4">O-succinylbenzoic acid--CoA ligase</fullName>
    </submittedName>
</protein>
<dbReference type="PANTHER" id="PTHR43201:SF5">
    <property type="entry name" value="MEDIUM-CHAIN ACYL-COA LIGASE ACSF2, MITOCHONDRIAL"/>
    <property type="match status" value="1"/>
</dbReference>
<evidence type="ECO:0000313" key="5">
    <source>
        <dbReference type="Proteomes" id="UP000308382"/>
    </source>
</evidence>
<dbReference type="OrthoDB" id="8870348at2"/>
<dbReference type="Proteomes" id="UP000308382">
    <property type="component" value="Unassembled WGS sequence"/>
</dbReference>
<dbReference type="Gene3D" id="3.40.50.12780">
    <property type="entry name" value="N-terminal domain of ligase-like"/>
    <property type="match status" value="1"/>
</dbReference>
<dbReference type="InterPro" id="IPR045851">
    <property type="entry name" value="AMP-bd_C_sf"/>
</dbReference>
<dbReference type="GO" id="GO:0031956">
    <property type="term" value="F:medium-chain fatty acid-CoA ligase activity"/>
    <property type="evidence" value="ECO:0007669"/>
    <property type="project" value="TreeGrafter"/>
</dbReference>
<evidence type="ECO:0000259" key="3">
    <source>
        <dbReference type="Pfam" id="PF00501"/>
    </source>
</evidence>
<dbReference type="RefSeq" id="WP_138258341.1">
    <property type="nucleotide sequence ID" value="NZ_VBUK01000005.1"/>
</dbReference>
<keyword evidence="5" id="KW-1185">Reference proteome</keyword>
<dbReference type="Pfam" id="PF00501">
    <property type="entry name" value="AMP-binding"/>
    <property type="match status" value="1"/>
</dbReference>
<dbReference type="EMBL" id="VBUK01000005">
    <property type="protein sequence ID" value="TLF44613.1"/>
    <property type="molecule type" value="Genomic_DNA"/>
</dbReference>
<keyword evidence="2 4" id="KW-0436">Ligase</keyword>
<reference evidence="4 5" key="1">
    <citation type="journal article" date="2017" name="Int. J. Syst. Evol. Microbiol.">
        <title>Maripseudobacter aurantiacus gen. nov., sp. nov., a novel member of the family Flavobacteriaceae isolated from a sedimentation basin.</title>
        <authorList>
            <person name="Chen C."/>
            <person name="Su Y."/>
            <person name="Tao T."/>
            <person name="Fu G."/>
            <person name="Zhang C."/>
            <person name="Sun C."/>
            <person name="Zhang X."/>
            <person name="Wu M."/>
        </authorList>
    </citation>
    <scope>NUCLEOTIDE SEQUENCE [LARGE SCALE GENOMIC DNA]</scope>
    <source>
        <strain evidence="5">CDA4</strain>
    </source>
</reference>
<gene>
    <name evidence="4" type="ORF">FEK29_10235</name>
</gene>
<dbReference type="AlphaFoldDB" id="A0A5R8M4Y1"/>
<dbReference type="GO" id="GO:0006631">
    <property type="term" value="P:fatty acid metabolic process"/>
    <property type="evidence" value="ECO:0007669"/>
    <property type="project" value="TreeGrafter"/>
</dbReference>
<feature type="domain" description="AMP-dependent synthetase/ligase" evidence="3">
    <location>
        <begin position="58"/>
        <end position="203"/>
    </location>
</feature>
<name>A0A5R8M4Y1_9FLAO</name>
<evidence type="ECO:0000256" key="2">
    <source>
        <dbReference type="ARBA" id="ARBA00022598"/>
    </source>
</evidence>
<proteinExistence type="inferred from homology"/>
<accession>A0A5R8M4Y1</accession>
<evidence type="ECO:0000256" key="1">
    <source>
        <dbReference type="ARBA" id="ARBA00006432"/>
    </source>
</evidence>
<dbReference type="Gene3D" id="3.30.300.30">
    <property type="match status" value="1"/>
</dbReference>
<organism evidence="4 5">
    <name type="scientific">Maribacter aurantiacus</name>
    <dbReference type="NCBI Taxonomy" id="1882343"/>
    <lineage>
        <taxon>Bacteria</taxon>
        <taxon>Pseudomonadati</taxon>
        <taxon>Bacteroidota</taxon>
        <taxon>Flavobacteriia</taxon>
        <taxon>Flavobacteriales</taxon>
        <taxon>Flavobacteriaceae</taxon>
        <taxon>Maribacter</taxon>
    </lineage>
</organism>
<dbReference type="InterPro" id="IPR042099">
    <property type="entry name" value="ANL_N_sf"/>
</dbReference>
<dbReference type="PANTHER" id="PTHR43201">
    <property type="entry name" value="ACYL-COA SYNTHETASE"/>
    <property type="match status" value="1"/>
</dbReference>
<comment type="similarity">
    <text evidence="1">Belongs to the ATP-dependent AMP-binding enzyme family.</text>
</comment>